<dbReference type="EMBL" id="MU277187">
    <property type="protein sequence ID" value="KAI0068618.1"/>
    <property type="molecule type" value="Genomic_DNA"/>
</dbReference>
<reference evidence="1" key="2">
    <citation type="journal article" date="2022" name="New Phytol.">
        <title>Evolutionary transition to the ectomycorrhizal habit in the genomes of a hyperdiverse lineage of mushroom-forming fungi.</title>
        <authorList>
            <person name="Looney B."/>
            <person name="Miyauchi S."/>
            <person name="Morin E."/>
            <person name="Drula E."/>
            <person name="Courty P.E."/>
            <person name="Kohler A."/>
            <person name="Kuo A."/>
            <person name="LaButti K."/>
            <person name="Pangilinan J."/>
            <person name="Lipzen A."/>
            <person name="Riley R."/>
            <person name="Andreopoulos W."/>
            <person name="He G."/>
            <person name="Johnson J."/>
            <person name="Nolan M."/>
            <person name="Tritt A."/>
            <person name="Barry K.W."/>
            <person name="Grigoriev I.V."/>
            <person name="Nagy L.G."/>
            <person name="Hibbett D."/>
            <person name="Henrissat B."/>
            <person name="Matheny P.B."/>
            <person name="Labbe J."/>
            <person name="Martin F.M."/>
        </authorList>
    </citation>
    <scope>NUCLEOTIDE SEQUENCE</scope>
    <source>
        <strain evidence="1">HHB10654</strain>
    </source>
</reference>
<name>A0ACB8TJP0_9AGAM</name>
<protein>
    <submittedName>
        <fullName evidence="1">Uncharacterized protein</fullName>
    </submittedName>
</protein>
<dbReference type="Proteomes" id="UP000814140">
    <property type="component" value="Unassembled WGS sequence"/>
</dbReference>
<proteinExistence type="predicted"/>
<gene>
    <name evidence="1" type="ORF">BV25DRAFT_18809</name>
</gene>
<keyword evidence="2" id="KW-1185">Reference proteome</keyword>
<evidence type="ECO:0000313" key="1">
    <source>
        <dbReference type="EMBL" id="KAI0068618.1"/>
    </source>
</evidence>
<comment type="caution">
    <text evidence="1">The sequence shown here is derived from an EMBL/GenBank/DDBJ whole genome shotgun (WGS) entry which is preliminary data.</text>
</comment>
<reference evidence="1" key="1">
    <citation type="submission" date="2021-03" db="EMBL/GenBank/DDBJ databases">
        <authorList>
            <consortium name="DOE Joint Genome Institute"/>
            <person name="Ahrendt S."/>
            <person name="Looney B.P."/>
            <person name="Miyauchi S."/>
            <person name="Morin E."/>
            <person name="Drula E."/>
            <person name="Courty P.E."/>
            <person name="Chicoki N."/>
            <person name="Fauchery L."/>
            <person name="Kohler A."/>
            <person name="Kuo A."/>
            <person name="Labutti K."/>
            <person name="Pangilinan J."/>
            <person name="Lipzen A."/>
            <person name="Riley R."/>
            <person name="Andreopoulos W."/>
            <person name="He G."/>
            <person name="Johnson J."/>
            <person name="Barry K.W."/>
            <person name="Grigoriev I.V."/>
            <person name="Nagy L."/>
            <person name="Hibbett D."/>
            <person name="Henrissat B."/>
            <person name="Matheny P.B."/>
            <person name="Labbe J."/>
            <person name="Martin F."/>
        </authorList>
    </citation>
    <scope>NUCLEOTIDE SEQUENCE</scope>
    <source>
        <strain evidence="1">HHB10654</strain>
    </source>
</reference>
<evidence type="ECO:0000313" key="2">
    <source>
        <dbReference type="Proteomes" id="UP000814140"/>
    </source>
</evidence>
<organism evidence="1 2">
    <name type="scientific">Artomyces pyxidatus</name>
    <dbReference type="NCBI Taxonomy" id="48021"/>
    <lineage>
        <taxon>Eukaryota</taxon>
        <taxon>Fungi</taxon>
        <taxon>Dikarya</taxon>
        <taxon>Basidiomycota</taxon>
        <taxon>Agaricomycotina</taxon>
        <taxon>Agaricomycetes</taxon>
        <taxon>Russulales</taxon>
        <taxon>Auriscalpiaceae</taxon>
        <taxon>Artomyces</taxon>
    </lineage>
</organism>
<sequence length="950" mass="101015">MPSTLHVLRLCKSIIVECPHYSAATMSGALATERGNVLAVFGKAGVKSRRVHLPAACTTELTLYRYLNANKNIPFLLSPYAPCWFKANTFYTVILNGDGCGTLYTTRYSAPNRHPRICQGESTDSNFTAAGGIEAGGGQRAVHRGASEDTRLQRHEICVVIPAVELPKTYADATNLAAQYPALASDILSSPLASVSGAGFPDPERNIRSPPPTSKTKDPSTPNLPQHTHDRPNWALAPEKPARKSSRDAPQKLRKAVEAREDAHVARPRGRKEKGATEDGENVPPPRKDTPPHQRGGAILAPSDPTRGRGRTRGGRTTRRGADVNADAMTPVCSRGPSTSMDPAEKPKAGRSRRSRSRSRARTKKAPALPASRSSKQVVHAIDEDIEMLDDEHEEQHSKTLEGDALVAGCEVAAVMKRAETNERPEVKRAFPISYASHTQGVIIATHSEPDDLLTSLATIPSVPSTCRESMSDLEQGQLRTMPLPPYASHTQGLGAAASTQEDLIAGPSPSKSSSLALPDKIDSERAPTPTAASQTLKSATSQKENLASATIVSSGSRSRLRTKEYFQRRMRERSVDVPKQSRRRKSVDVSASDTARAPAEEANLPPSRSKRGLPASHSKVKLTATRSTAEVPASRSKTDVSASRSKGDLTASRSRKNNCSQTANAGAQQEAQGSSTAVVSRENTQAEVRHVASTKLPHQEASGNVERPAQLSDTSVSSISSTPHTSVCRGGDPYLFGPDGSPFDPNATSSPRASLTSVLSSIPTRSDTRSNAHSTSFGSATQGPASASLSTPPISQSRDAREIAYAFARNQAHMQALEAQCQLLLQAQMYQNAVDNDGIDMSGGLSGGVALGMRGGGTGRGRTVSARMQNRNAAYAKPTEHVVFSPRGREQGFPRGQGRGAGQRHSGMVPPSQQGWSAGWGQRGEVVSEVGWGWGAGGVGLGLEVAGKP</sequence>
<accession>A0ACB8TJP0</accession>